<dbReference type="Gene3D" id="3.40.50.12780">
    <property type="entry name" value="N-terminal domain of ligase-like"/>
    <property type="match status" value="1"/>
</dbReference>
<dbReference type="Proteomes" id="UP001501147">
    <property type="component" value="Unassembled WGS sequence"/>
</dbReference>
<evidence type="ECO:0000313" key="5">
    <source>
        <dbReference type="Proteomes" id="UP001501147"/>
    </source>
</evidence>
<evidence type="ECO:0000259" key="2">
    <source>
        <dbReference type="Pfam" id="PF00501"/>
    </source>
</evidence>
<gene>
    <name evidence="4" type="ORF">GCM10023329_18720</name>
</gene>
<dbReference type="RefSeq" id="WP_345611969.1">
    <property type="nucleotide sequence ID" value="NZ_BAABJV010000003.1"/>
</dbReference>
<dbReference type="SUPFAM" id="SSF158997">
    <property type="entry name" value="Trm112p-like"/>
    <property type="match status" value="1"/>
</dbReference>
<reference evidence="5" key="1">
    <citation type="journal article" date="2019" name="Int. J. Syst. Evol. Microbiol.">
        <title>The Global Catalogue of Microorganisms (GCM) 10K type strain sequencing project: providing services to taxonomists for standard genome sequencing and annotation.</title>
        <authorList>
            <consortium name="The Broad Institute Genomics Platform"/>
            <consortium name="The Broad Institute Genome Sequencing Center for Infectious Disease"/>
            <person name="Wu L."/>
            <person name="Ma J."/>
        </authorList>
    </citation>
    <scope>NUCLEOTIDE SEQUENCE [LARGE SCALE GENOMIC DNA]</scope>
    <source>
        <strain evidence="5">JCM 18324</strain>
    </source>
</reference>
<name>A0ABP9A1T6_9ACTN</name>
<comment type="caution">
    <text evidence="4">The sequence shown here is derived from an EMBL/GenBank/DDBJ whole genome shotgun (WGS) entry which is preliminary data.</text>
</comment>
<feature type="compositionally biased region" description="Basic and acidic residues" evidence="1">
    <location>
        <begin position="508"/>
        <end position="519"/>
    </location>
</feature>
<dbReference type="PANTHER" id="PTHR43767">
    <property type="entry name" value="LONG-CHAIN-FATTY-ACID--COA LIGASE"/>
    <property type="match status" value="1"/>
</dbReference>
<dbReference type="InterPro" id="IPR020845">
    <property type="entry name" value="AMP-binding_CS"/>
</dbReference>
<feature type="region of interest" description="Disordered" evidence="1">
    <location>
        <begin position="499"/>
        <end position="522"/>
    </location>
</feature>
<dbReference type="InterPro" id="IPR042099">
    <property type="entry name" value="ANL_N_sf"/>
</dbReference>
<dbReference type="InterPro" id="IPR045851">
    <property type="entry name" value="AMP-bd_C_sf"/>
</dbReference>
<feature type="domain" description="AMP-binding enzyme C-terminal" evidence="3">
    <location>
        <begin position="418"/>
        <end position="491"/>
    </location>
</feature>
<dbReference type="EMBL" id="BAABJV010000003">
    <property type="protein sequence ID" value="GAA4771618.1"/>
    <property type="molecule type" value="Genomic_DNA"/>
</dbReference>
<dbReference type="InterPro" id="IPR050237">
    <property type="entry name" value="ATP-dep_AMP-bd_enzyme"/>
</dbReference>
<proteinExistence type="predicted"/>
<dbReference type="Pfam" id="PF13193">
    <property type="entry name" value="AMP-binding_C"/>
    <property type="match status" value="1"/>
</dbReference>
<dbReference type="InterPro" id="IPR005651">
    <property type="entry name" value="Trm112-like"/>
</dbReference>
<evidence type="ECO:0000259" key="3">
    <source>
        <dbReference type="Pfam" id="PF13193"/>
    </source>
</evidence>
<evidence type="ECO:0000256" key="1">
    <source>
        <dbReference type="SAM" id="MobiDB-lite"/>
    </source>
</evidence>
<dbReference type="Gene3D" id="2.20.25.10">
    <property type="match status" value="1"/>
</dbReference>
<dbReference type="SUPFAM" id="SSF56801">
    <property type="entry name" value="Acetyl-CoA synthetase-like"/>
    <property type="match status" value="1"/>
</dbReference>
<dbReference type="PROSITE" id="PS00455">
    <property type="entry name" value="AMP_BINDING"/>
    <property type="match status" value="1"/>
</dbReference>
<dbReference type="InterPro" id="IPR025110">
    <property type="entry name" value="AMP-bd_C"/>
</dbReference>
<dbReference type="Pfam" id="PF03966">
    <property type="entry name" value="Trm112p"/>
    <property type="match status" value="1"/>
</dbReference>
<dbReference type="InterPro" id="IPR000873">
    <property type="entry name" value="AMP-dep_synth/lig_dom"/>
</dbReference>
<sequence length="578" mass="61635">MTVPGPRQAALPPSSFTELLRDRAELTPDRPAIIVDGVAELTFADWDRRADAAAHRLRAFEPARLRRVALLFGGDAWADFAVAYHAVQRVGATAIHLNDRMPGEEIARRLVQCGANGILHADGLRPPEGFTGWTAPLGSLEGAADDAPARPDAARPPVRPDAIADILYSSGTTGPAKAVTVTHANMMHGRARPTIDALGSSEHLLSAMPLGTSSSQGTISLPLLSDSVLVAASLSDEPDRIAELAARYRVGSLMITPATARALVLARVHERHDLSGVTTVTSASAVFPAAVARRLLAMLPGASLATAYTSIEASPAVVLNVFDPGHPLCAGFPAPGTDVVITDERQQPLPTGEVGEIWLGTDAPQRRYLDTLLDRQAHVGRWTRMGDLGSLDDQGRLHFFDRAADAVRSDGRLVSTVQVESVLYDHPEVREAAVIGLPHPGSGEETTAVVVLSSAAVLPEVQDFAKSRLEPHQIPGRYLVTDALPRSFLGKVLKRELRRIHTTPSPRSHHEAADRHAAEPEEPAVPLDPELLDVLGCPEHPDAGLRHDADHSALTCADCGRRYPVLRGIPVLLPGAGE</sequence>
<feature type="domain" description="AMP-dependent synthetase/ligase" evidence="2">
    <location>
        <begin position="21"/>
        <end position="368"/>
    </location>
</feature>
<protein>
    <submittedName>
        <fullName evidence="4">Class I adenylate-forming enzyme family protein</fullName>
    </submittedName>
</protein>
<dbReference type="Gene3D" id="3.30.300.30">
    <property type="match status" value="1"/>
</dbReference>
<dbReference type="PANTHER" id="PTHR43767:SF1">
    <property type="entry name" value="NONRIBOSOMAL PEPTIDE SYNTHASE PES1 (EUROFUNG)-RELATED"/>
    <property type="match status" value="1"/>
</dbReference>
<keyword evidence="5" id="KW-1185">Reference proteome</keyword>
<dbReference type="Pfam" id="PF00501">
    <property type="entry name" value="AMP-binding"/>
    <property type="match status" value="1"/>
</dbReference>
<organism evidence="4 5">
    <name type="scientific">Streptomyces sanyensis</name>
    <dbReference type="NCBI Taxonomy" id="568869"/>
    <lineage>
        <taxon>Bacteria</taxon>
        <taxon>Bacillati</taxon>
        <taxon>Actinomycetota</taxon>
        <taxon>Actinomycetes</taxon>
        <taxon>Kitasatosporales</taxon>
        <taxon>Streptomycetaceae</taxon>
        <taxon>Streptomyces</taxon>
    </lineage>
</organism>
<accession>A0ABP9A1T6</accession>
<evidence type="ECO:0000313" key="4">
    <source>
        <dbReference type="EMBL" id="GAA4771618.1"/>
    </source>
</evidence>